<dbReference type="RefSeq" id="WP_051448720.1">
    <property type="nucleotide sequence ID" value="NZ_ASQA01000028.1"/>
</dbReference>
<proteinExistence type="predicted"/>
<comment type="caution">
    <text evidence="1">The sequence shown here is derived from an EMBL/GenBank/DDBJ whole genome shotgun (WGS) entry which is preliminary data.</text>
</comment>
<accession>W4EVS0</accession>
<dbReference type="Proteomes" id="UP000019062">
    <property type="component" value="Unassembled WGS sequence"/>
</dbReference>
<dbReference type="AlphaFoldDB" id="W4EVS0"/>
<dbReference type="eggNOG" id="ENOG50338TW">
    <property type="taxonomic scope" value="Bacteria"/>
</dbReference>
<reference evidence="1 2" key="1">
    <citation type="journal article" date="2014" name="BMC Genomics">
        <title>Genomic comparison of sporeforming bacilli isolated from milk.</title>
        <authorList>
            <person name="Moreno Switt A.I."/>
            <person name="Andrus A.D."/>
            <person name="Ranieri M.L."/>
            <person name="Orsi R.H."/>
            <person name="Ivy R."/>
            <person name="den Bakker H.C."/>
            <person name="Martin N.H."/>
            <person name="Wiedmann M."/>
            <person name="Boor K.J."/>
        </authorList>
    </citation>
    <scope>NUCLEOTIDE SEQUENCE [LARGE SCALE GENOMIC DNA]</scope>
    <source>
        <strain evidence="1 2">FSL R5-213</strain>
    </source>
</reference>
<keyword evidence="2" id="KW-1185">Reference proteome</keyword>
<organism evidence="1 2">
    <name type="scientific">Viridibacillus arenosi FSL R5-213</name>
    <dbReference type="NCBI Taxonomy" id="1227360"/>
    <lineage>
        <taxon>Bacteria</taxon>
        <taxon>Bacillati</taxon>
        <taxon>Bacillota</taxon>
        <taxon>Bacilli</taxon>
        <taxon>Bacillales</taxon>
        <taxon>Caryophanaceae</taxon>
        <taxon>Viridibacillus</taxon>
    </lineage>
</organism>
<gene>
    <name evidence="1" type="ORF">C176_12428</name>
</gene>
<dbReference type="EMBL" id="ASQA01000028">
    <property type="protein sequence ID" value="ETT84172.1"/>
    <property type="molecule type" value="Genomic_DNA"/>
</dbReference>
<protein>
    <recommendedName>
        <fullName evidence="3">Phage protein</fullName>
    </recommendedName>
</protein>
<sequence>MGKTTKAEIMKDEGVKVVLGNVNEPKKVKLADGKEYEIKFDLNSLCSLQEKFGDDALKALSGIDGSDFKLIRTILFCVLEHEDLTEKEVGSLIDMTNISSVVEALSLAIENSAPESEETQTESGK</sequence>
<evidence type="ECO:0000313" key="2">
    <source>
        <dbReference type="Proteomes" id="UP000019062"/>
    </source>
</evidence>
<evidence type="ECO:0000313" key="1">
    <source>
        <dbReference type="EMBL" id="ETT84172.1"/>
    </source>
</evidence>
<name>W4EVS0_9BACL</name>
<evidence type="ECO:0008006" key="3">
    <source>
        <dbReference type="Google" id="ProtNLM"/>
    </source>
</evidence>